<organism evidence="1 2">
    <name type="scientific">Desulfoferula mesophila</name>
    <dbReference type="NCBI Taxonomy" id="3058419"/>
    <lineage>
        <taxon>Bacteria</taxon>
        <taxon>Pseudomonadati</taxon>
        <taxon>Thermodesulfobacteriota</taxon>
        <taxon>Desulfarculia</taxon>
        <taxon>Desulfarculales</taxon>
        <taxon>Desulfarculaceae</taxon>
        <taxon>Desulfoferula</taxon>
    </lineage>
</organism>
<sequence>MTPTDDLLSLCRAWLHNGEAPVARIQDWAALRGLAAPHRLHPLIYRQLAVQAEEVPAIELAWWAQKARMITLDNLKRTAELVRVVLLMRERGLEPVPVKGPCLSLELYRDVSFREFSDLDLLIPQDQALPALACLHEAGYVIDDGTDHPPEAQQWPAYLTGQRGEIPLVNRDNLIQVDLHWRMLSLIAGGDDDWSLRLSPEPLQLAGHAIPRLATDYLLVYLALHGFKHGWNRLAWLVDLAMLLVRAPDWDLAALRGSFLGDTQNMLIFLSCLCLVESLLGVPLNPGLQEDALCRELMPKARELAQAVGQGIYESRGREPGQASLLKYQLMACPNLGAKAQCLMRLANAVGFEEVRTLGLPKGLRLLYYPYRWCRLIAKPLR</sequence>
<evidence type="ECO:0000313" key="2">
    <source>
        <dbReference type="Proteomes" id="UP001366166"/>
    </source>
</evidence>
<evidence type="ECO:0000313" key="1">
    <source>
        <dbReference type="EMBL" id="BEQ13472.1"/>
    </source>
</evidence>
<dbReference type="Pfam" id="PF14907">
    <property type="entry name" value="NTP_transf_5"/>
    <property type="match status" value="1"/>
</dbReference>
<keyword evidence="2" id="KW-1185">Reference proteome</keyword>
<dbReference type="KEGG" id="dmp:FAK_05380"/>
<dbReference type="InterPro" id="IPR039498">
    <property type="entry name" value="NTP_transf_5"/>
</dbReference>
<dbReference type="AlphaFoldDB" id="A0AAU9EXE4"/>
<dbReference type="RefSeq" id="WP_338605180.1">
    <property type="nucleotide sequence ID" value="NZ_AP028679.1"/>
</dbReference>
<proteinExistence type="predicted"/>
<accession>A0AAU9EXE4</accession>
<dbReference type="Proteomes" id="UP001366166">
    <property type="component" value="Chromosome"/>
</dbReference>
<evidence type="ECO:0008006" key="3">
    <source>
        <dbReference type="Google" id="ProtNLM"/>
    </source>
</evidence>
<reference evidence="2" key="1">
    <citation type="journal article" date="2023" name="Arch. Microbiol.">
        <title>Desulfoferula mesophilus gen. nov. sp. nov., a mesophilic sulfate-reducing bacterium isolated from a brackish lake sediment.</title>
        <authorList>
            <person name="Watanabe T."/>
            <person name="Yabe T."/>
            <person name="Tsuji J.M."/>
            <person name="Fukui M."/>
        </authorList>
    </citation>
    <scope>NUCLEOTIDE SEQUENCE [LARGE SCALE GENOMIC DNA]</scope>
    <source>
        <strain evidence="2">12FAK</strain>
    </source>
</reference>
<protein>
    <recommendedName>
        <fullName evidence="3">Nucleotidyltransferase family protein</fullName>
    </recommendedName>
</protein>
<name>A0AAU9EXE4_9BACT</name>
<dbReference type="EMBL" id="AP028679">
    <property type="protein sequence ID" value="BEQ13472.1"/>
    <property type="molecule type" value="Genomic_DNA"/>
</dbReference>
<gene>
    <name evidence="1" type="ORF">FAK_05380</name>
</gene>